<dbReference type="EMBL" id="KZ805374">
    <property type="protein sequence ID" value="PVI00371.1"/>
    <property type="molecule type" value="Genomic_DNA"/>
</dbReference>
<dbReference type="Proteomes" id="UP000244855">
    <property type="component" value="Unassembled WGS sequence"/>
</dbReference>
<dbReference type="OrthoDB" id="3776715at2759"/>
<feature type="region of interest" description="Disordered" evidence="1">
    <location>
        <begin position="1"/>
        <end position="42"/>
    </location>
</feature>
<evidence type="ECO:0000313" key="3">
    <source>
        <dbReference type="Proteomes" id="UP000244855"/>
    </source>
</evidence>
<evidence type="ECO:0000313" key="2">
    <source>
        <dbReference type="EMBL" id="PVI00371.1"/>
    </source>
</evidence>
<evidence type="ECO:0000256" key="1">
    <source>
        <dbReference type="SAM" id="MobiDB-lite"/>
    </source>
</evidence>
<keyword evidence="3" id="KW-1185">Reference proteome</keyword>
<proteinExistence type="predicted"/>
<protein>
    <submittedName>
        <fullName evidence="2">Uncharacterized protein</fullName>
    </submittedName>
</protein>
<sequence>MYLSSPYDDEPASPPSPSFPKAQWARRPSTEPNGTLQDTSDKANFIRQKQNVRASIRGYGTENCPNDWSLIFKSLPNLVSITFKHPDNEPGDLLKDTFKTFQSAVVGAQYPASLKLQVSAPQHLMNPR</sequence>
<reference evidence="2 3" key="1">
    <citation type="journal article" date="2018" name="Sci. Rep.">
        <title>Comparative genomics provides insights into the lifestyle and reveals functional heterogeneity of dark septate endophytic fungi.</title>
        <authorList>
            <person name="Knapp D.G."/>
            <person name="Nemeth J.B."/>
            <person name="Barry K."/>
            <person name="Hainaut M."/>
            <person name="Henrissat B."/>
            <person name="Johnson J."/>
            <person name="Kuo A."/>
            <person name="Lim J.H.P."/>
            <person name="Lipzen A."/>
            <person name="Nolan M."/>
            <person name="Ohm R.A."/>
            <person name="Tamas L."/>
            <person name="Grigoriev I.V."/>
            <person name="Spatafora J.W."/>
            <person name="Nagy L.G."/>
            <person name="Kovacs G.M."/>
        </authorList>
    </citation>
    <scope>NUCLEOTIDE SEQUENCE [LARGE SCALE GENOMIC DNA]</scope>
    <source>
        <strain evidence="2 3">DSE2036</strain>
    </source>
</reference>
<dbReference type="AlphaFoldDB" id="A0A2V1DQJ6"/>
<organism evidence="2 3">
    <name type="scientific">Periconia macrospinosa</name>
    <dbReference type="NCBI Taxonomy" id="97972"/>
    <lineage>
        <taxon>Eukaryota</taxon>
        <taxon>Fungi</taxon>
        <taxon>Dikarya</taxon>
        <taxon>Ascomycota</taxon>
        <taxon>Pezizomycotina</taxon>
        <taxon>Dothideomycetes</taxon>
        <taxon>Pleosporomycetidae</taxon>
        <taxon>Pleosporales</taxon>
        <taxon>Massarineae</taxon>
        <taxon>Periconiaceae</taxon>
        <taxon>Periconia</taxon>
    </lineage>
</organism>
<gene>
    <name evidence="2" type="ORF">DM02DRAFT_394863</name>
</gene>
<accession>A0A2V1DQJ6</accession>
<name>A0A2V1DQJ6_9PLEO</name>